<feature type="compositionally biased region" description="Basic residues" evidence="1">
    <location>
        <begin position="1"/>
        <end position="12"/>
    </location>
</feature>
<feature type="compositionally biased region" description="Polar residues" evidence="1">
    <location>
        <begin position="17"/>
        <end position="41"/>
    </location>
</feature>
<reference evidence="2 3" key="1">
    <citation type="journal article" date="2021" name="BMC Genomics">
        <title>Datura genome reveals duplications of psychoactive alkaloid biosynthetic genes and high mutation rate following tissue culture.</title>
        <authorList>
            <person name="Rajewski A."/>
            <person name="Carter-House D."/>
            <person name="Stajich J."/>
            <person name="Litt A."/>
        </authorList>
    </citation>
    <scope>NUCLEOTIDE SEQUENCE [LARGE SCALE GENOMIC DNA]</scope>
    <source>
        <strain evidence="2">AR-01</strain>
    </source>
</reference>
<organism evidence="2 3">
    <name type="scientific">Datura stramonium</name>
    <name type="common">Jimsonweed</name>
    <name type="synonym">Common thornapple</name>
    <dbReference type="NCBI Taxonomy" id="4076"/>
    <lineage>
        <taxon>Eukaryota</taxon>
        <taxon>Viridiplantae</taxon>
        <taxon>Streptophyta</taxon>
        <taxon>Embryophyta</taxon>
        <taxon>Tracheophyta</taxon>
        <taxon>Spermatophyta</taxon>
        <taxon>Magnoliopsida</taxon>
        <taxon>eudicotyledons</taxon>
        <taxon>Gunneridae</taxon>
        <taxon>Pentapetalae</taxon>
        <taxon>asterids</taxon>
        <taxon>lamiids</taxon>
        <taxon>Solanales</taxon>
        <taxon>Solanaceae</taxon>
        <taxon>Solanoideae</taxon>
        <taxon>Datureae</taxon>
        <taxon>Datura</taxon>
    </lineage>
</organism>
<sequence length="124" mass="13657">MERKRGRRRPRKLMQPGDSSMLNFHISRSSSGTPKTLQLPTQLQSPVTPLLVFTAGNSLASQSTGSLEGDLGHSQIPGIQAHTSAPTQLMRDDTVPLQNQKWNSLFSVVETTTAETNDLTWQVE</sequence>
<proteinExistence type="predicted"/>
<dbReference type="EMBL" id="JACEIK010016770">
    <property type="protein sequence ID" value="MCE5165708.1"/>
    <property type="molecule type" value="Genomic_DNA"/>
</dbReference>
<feature type="region of interest" description="Disordered" evidence="1">
    <location>
        <begin position="1"/>
        <end position="41"/>
    </location>
</feature>
<dbReference type="Proteomes" id="UP000823775">
    <property type="component" value="Unassembled WGS sequence"/>
</dbReference>
<gene>
    <name evidence="2" type="ORF">HAX54_011815</name>
</gene>
<evidence type="ECO:0000256" key="1">
    <source>
        <dbReference type="SAM" id="MobiDB-lite"/>
    </source>
</evidence>
<keyword evidence="3" id="KW-1185">Reference proteome</keyword>
<comment type="caution">
    <text evidence="2">The sequence shown here is derived from an EMBL/GenBank/DDBJ whole genome shotgun (WGS) entry which is preliminary data.</text>
</comment>
<evidence type="ECO:0000313" key="2">
    <source>
        <dbReference type="EMBL" id="MCE5165708.1"/>
    </source>
</evidence>
<accession>A0ABS8Y0N7</accession>
<protein>
    <submittedName>
        <fullName evidence="2">Uncharacterized protein</fullName>
    </submittedName>
</protein>
<name>A0ABS8Y0N7_DATST</name>
<evidence type="ECO:0000313" key="3">
    <source>
        <dbReference type="Proteomes" id="UP000823775"/>
    </source>
</evidence>